<dbReference type="Pfam" id="PF07859">
    <property type="entry name" value="Abhydrolase_3"/>
    <property type="match status" value="1"/>
</dbReference>
<dbReference type="AlphaFoldDB" id="A0AAN9YD37"/>
<dbReference type="PANTHER" id="PTHR23024">
    <property type="entry name" value="ARYLACETAMIDE DEACETYLASE"/>
    <property type="match status" value="1"/>
</dbReference>
<gene>
    <name evidence="3" type="ORF">SLS53_008367</name>
</gene>
<dbReference type="InterPro" id="IPR013094">
    <property type="entry name" value="AB_hydrolase_3"/>
</dbReference>
<dbReference type="InterPro" id="IPR029058">
    <property type="entry name" value="AB_hydrolase_fold"/>
</dbReference>
<organism evidence="3 4">
    <name type="scientific">Cytospora paraplurivora</name>
    <dbReference type="NCBI Taxonomy" id="2898453"/>
    <lineage>
        <taxon>Eukaryota</taxon>
        <taxon>Fungi</taxon>
        <taxon>Dikarya</taxon>
        <taxon>Ascomycota</taxon>
        <taxon>Pezizomycotina</taxon>
        <taxon>Sordariomycetes</taxon>
        <taxon>Sordariomycetidae</taxon>
        <taxon>Diaporthales</taxon>
        <taxon>Cytosporaceae</taxon>
        <taxon>Cytospora</taxon>
    </lineage>
</organism>
<reference evidence="3 4" key="1">
    <citation type="journal article" date="2023" name="PLoS ONE">
        <title>Cytospora paraplurivora sp. nov. isolated from orchards with fruit tree decline syndrome in Ontario, Canada.</title>
        <authorList>
            <person name="Ilyukhin E."/>
            <person name="Nguyen H.D.T."/>
            <person name="Castle A.J."/>
            <person name="Ellouze W."/>
        </authorList>
    </citation>
    <scope>NUCLEOTIDE SEQUENCE [LARGE SCALE GENOMIC DNA]</scope>
    <source>
        <strain evidence="3 4">FDS-564</strain>
    </source>
</reference>
<keyword evidence="4" id="KW-1185">Reference proteome</keyword>
<accession>A0AAN9YD37</accession>
<evidence type="ECO:0000256" key="1">
    <source>
        <dbReference type="SAM" id="MobiDB-lite"/>
    </source>
</evidence>
<evidence type="ECO:0000259" key="2">
    <source>
        <dbReference type="Pfam" id="PF07859"/>
    </source>
</evidence>
<dbReference type="Gene3D" id="3.40.50.1820">
    <property type="entry name" value="alpha/beta hydrolase"/>
    <property type="match status" value="1"/>
</dbReference>
<name>A0AAN9YD37_9PEZI</name>
<dbReference type="InterPro" id="IPR050466">
    <property type="entry name" value="Carboxylest/Gibb_receptor"/>
</dbReference>
<protein>
    <recommendedName>
        <fullName evidence="2">Alpha/beta hydrolase fold-3 domain-containing protein</fullName>
    </recommendedName>
</protein>
<dbReference type="GO" id="GO:0016787">
    <property type="term" value="F:hydrolase activity"/>
    <property type="evidence" value="ECO:0007669"/>
    <property type="project" value="InterPro"/>
</dbReference>
<feature type="domain" description="Alpha/beta hydrolase fold-3" evidence="2">
    <location>
        <begin position="62"/>
        <end position="263"/>
    </location>
</feature>
<proteinExistence type="predicted"/>
<dbReference type="PANTHER" id="PTHR23024:SF648">
    <property type="entry name" value="ALPHA_BETA HYDROLASE FOLD PROTEIN"/>
    <property type="match status" value="1"/>
</dbReference>
<evidence type="ECO:0000313" key="3">
    <source>
        <dbReference type="EMBL" id="KAK7733038.1"/>
    </source>
</evidence>
<comment type="caution">
    <text evidence="3">The sequence shown here is derived from an EMBL/GenBank/DDBJ whole genome shotgun (WGS) entry which is preliminary data.</text>
</comment>
<feature type="region of interest" description="Disordered" evidence="1">
    <location>
        <begin position="1"/>
        <end position="20"/>
    </location>
</feature>
<dbReference type="SUPFAM" id="SSF53474">
    <property type="entry name" value="alpha/beta-Hydrolases"/>
    <property type="match status" value="1"/>
</dbReference>
<evidence type="ECO:0000313" key="4">
    <source>
        <dbReference type="Proteomes" id="UP001320245"/>
    </source>
</evidence>
<sequence length="346" mass="38333">MALRDWQPGQNPPETEPSIIKTYESRPQLPIRIFFPESYRYDDPVGSEGTRPPLPLPLPTLFTIHGGGFVVGDPSDNDAWNYIFSNLHNALVIALNYAKAPRSPFPGAVSDLEALIPAVFADPDLAPFVRQDKVGIAGFSAGGNLTLSVSEFPAIREKITAGVVPIYPVLDFSVPPKLKSETRRYKPTLGGVRGADKDLLLDISETFDKAYIPDGHDVRDPLLSPFFADRNILPRRIWVIGCELDMLGHEAWRTASRLAGRRVPGLGERIGQEEPGKPGMLITDGDERFAWEEKSGDGEIRWLCVPDTVHGFDMKRAASADEATREDGYLKRDEIIRLAGEWLFGQ</sequence>
<dbReference type="Proteomes" id="UP001320245">
    <property type="component" value="Unassembled WGS sequence"/>
</dbReference>
<dbReference type="EMBL" id="JAJSPL020000049">
    <property type="protein sequence ID" value="KAK7733038.1"/>
    <property type="molecule type" value="Genomic_DNA"/>
</dbReference>